<name>A0A2J0UAG5_STEMA</name>
<gene>
    <name evidence="2" type="ORF">B9Y64_12615</name>
</gene>
<dbReference type="InterPro" id="IPR054353">
    <property type="entry name" value="IstA-like_C"/>
</dbReference>
<sequence>MVTAVRLILTTSASNRQIGRDVDLAYNTIRRYRMLLMEHALTLEDVEGLSEPARQTLFNRRGAALDEKRIPDWPHIQRELQRKGVTRTLLWLEYRDEDPDTAYELSRFNDLYRAWAGTQALSMRQQYDPGERGWVDFSGTLMAWVDPGTGEQHKAEIFVAAAGVAGLLFATAVPSQRIEHWVEAHCRWYAFIGGVPRITVPDNLKSAVTKAGSEPVLNASYLAMADHYGTVILPARSRRPKDKSLAEGGVLVFLRWVIARLRNRVFHSLDELNVAIAECLELINDRTMRRYRQSRRERFEQIDRPALLPLPARYEFGEWIGPVRVPPDYHVPVRGHYYSVPYRLVQQQIHARCSQSVIEIFNQNKRVASHARSEVTGGKTTDRSHLPENHLAWADHTPERYLGWAKGVGDGALTVVQSLLDAARQPAAALNACGNLQKVAYKHGAERFELACSRALAIKSPTVKSIRSILQNGLERHEAISALASPLPSHGNVRGPNYYSTSKVTRVD</sequence>
<feature type="domain" description="Integrase catalytic" evidence="1">
    <location>
        <begin position="125"/>
        <end position="306"/>
    </location>
</feature>
<reference evidence="2 3" key="1">
    <citation type="journal article" date="2017" name="Front. Microbiol.">
        <title>Double-Face Meets the Bacterial World: The Opportunistic Pathogen Stenotrophomonas maltophilia.</title>
        <authorList>
            <person name="Lira F."/>
            <person name="Berg G."/>
            <person name="Martinez J.L."/>
        </authorList>
    </citation>
    <scope>NUCLEOTIDE SEQUENCE [LARGE SCALE GENOMIC DNA]</scope>
    <source>
        <strain evidence="2 3">EA1</strain>
    </source>
</reference>
<protein>
    <recommendedName>
        <fullName evidence="1">Integrase catalytic domain-containing protein</fullName>
    </recommendedName>
</protein>
<dbReference type="Proteomes" id="UP000230167">
    <property type="component" value="Unassembled WGS sequence"/>
</dbReference>
<dbReference type="Pfam" id="PF22483">
    <property type="entry name" value="Mu-transpos_C_2"/>
    <property type="match status" value="1"/>
</dbReference>
<dbReference type="PANTHER" id="PTHR35004:SF8">
    <property type="entry name" value="TRANSPOSASE RV3428C-RELATED"/>
    <property type="match status" value="1"/>
</dbReference>
<proteinExistence type="predicted"/>
<dbReference type="InterPro" id="IPR001584">
    <property type="entry name" value="Integrase_cat-core"/>
</dbReference>
<evidence type="ECO:0000313" key="3">
    <source>
        <dbReference type="Proteomes" id="UP000230167"/>
    </source>
</evidence>
<evidence type="ECO:0000313" key="2">
    <source>
        <dbReference type="EMBL" id="PJL28075.1"/>
    </source>
</evidence>
<dbReference type="GO" id="GO:0015074">
    <property type="term" value="P:DNA integration"/>
    <property type="evidence" value="ECO:0007669"/>
    <property type="project" value="InterPro"/>
</dbReference>
<dbReference type="PANTHER" id="PTHR35004">
    <property type="entry name" value="TRANSPOSASE RV3428C-RELATED"/>
    <property type="match status" value="1"/>
</dbReference>
<dbReference type="EMBL" id="NEQV01000004">
    <property type="protein sequence ID" value="PJL28075.1"/>
    <property type="molecule type" value="Genomic_DNA"/>
</dbReference>
<organism evidence="2 3">
    <name type="scientific">Stenotrophomonas maltophilia</name>
    <name type="common">Pseudomonas maltophilia</name>
    <name type="synonym">Xanthomonas maltophilia</name>
    <dbReference type="NCBI Taxonomy" id="40324"/>
    <lineage>
        <taxon>Bacteria</taxon>
        <taxon>Pseudomonadati</taxon>
        <taxon>Pseudomonadota</taxon>
        <taxon>Gammaproteobacteria</taxon>
        <taxon>Lysobacterales</taxon>
        <taxon>Lysobacteraceae</taxon>
        <taxon>Stenotrophomonas</taxon>
        <taxon>Stenotrophomonas maltophilia group</taxon>
    </lineage>
</organism>
<dbReference type="AlphaFoldDB" id="A0A2J0UAG5"/>
<comment type="caution">
    <text evidence="2">The sequence shown here is derived from an EMBL/GenBank/DDBJ whole genome shotgun (WGS) entry which is preliminary data.</text>
</comment>
<dbReference type="NCBIfam" id="NF033546">
    <property type="entry name" value="transpos_IS21"/>
    <property type="match status" value="1"/>
</dbReference>
<dbReference type="PROSITE" id="PS50994">
    <property type="entry name" value="INTEGRASE"/>
    <property type="match status" value="1"/>
</dbReference>
<accession>A0A2J0UAG5</accession>
<evidence type="ECO:0000259" key="1">
    <source>
        <dbReference type="PROSITE" id="PS50994"/>
    </source>
</evidence>